<evidence type="ECO:0008006" key="3">
    <source>
        <dbReference type="Google" id="ProtNLM"/>
    </source>
</evidence>
<dbReference type="RefSeq" id="WP_239128187.1">
    <property type="nucleotide sequence ID" value="NZ_BOOJ01000057.1"/>
</dbReference>
<dbReference type="Pfam" id="PF12900">
    <property type="entry name" value="Pyridox_ox_2"/>
    <property type="match status" value="1"/>
</dbReference>
<name>A0A8J3WLZ9_9ACTN</name>
<proteinExistence type="predicted"/>
<evidence type="ECO:0000313" key="1">
    <source>
        <dbReference type="EMBL" id="GIH95869.1"/>
    </source>
</evidence>
<dbReference type="EMBL" id="BOOJ01000057">
    <property type="protein sequence ID" value="GIH95869.1"/>
    <property type="molecule type" value="Genomic_DNA"/>
</dbReference>
<protein>
    <recommendedName>
        <fullName evidence="3">Pyridoxamine 5'-phosphate oxidase family protein</fullName>
    </recommendedName>
</protein>
<organism evidence="1 2">
    <name type="scientific">Planobispora siamensis</name>
    <dbReference type="NCBI Taxonomy" id="936338"/>
    <lineage>
        <taxon>Bacteria</taxon>
        <taxon>Bacillati</taxon>
        <taxon>Actinomycetota</taxon>
        <taxon>Actinomycetes</taxon>
        <taxon>Streptosporangiales</taxon>
        <taxon>Streptosporangiaceae</taxon>
        <taxon>Planobispora</taxon>
    </lineage>
</organism>
<dbReference type="AlphaFoldDB" id="A0A8J3WLZ9"/>
<gene>
    <name evidence="1" type="ORF">Psi01_64990</name>
</gene>
<comment type="caution">
    <text evidence="1">The sequence shown here is derived from an EMBL/GenBank/DDBJ whole genome shotgun (WGS) entry which is preliminary data.</text>
</comment>
<dbReference type="Proteomes" id="UP000619788">
    <property type="component" value="Unassembled WGS sequence"/>
</dbReference>
<dbReference type="InterPro" id="IPR012349">
    <property type="entry name" value="Split_barrel_FMN-bd"/>
</dbReference>
<evidence type="ECO:0000313" key="2">
    <source>
        <dbReference type="Proteomes" id="UP000619788"/>
    </source>
</evidence>
<keyword evidence="2" id="KW-1185">Reference proteome</keyword>
<sequence length="143" mass="15250">MTEHASVPEKLDPQECLQLISPGGIGRVAFNDPGGPAILPVNYVLRDNSVIFRTAAGGTLDMGLRTGMAGVDFKVAFEVDRFDEAEHTGWSVVVRGGAHLVSSPEEQAELEKAEVHPWAGGDRHLYVKVAATEVTGRRVGNGS</sequence>
<dbReference type="Gene3D" id="2.30.110.10">
    <property type="entry name" value="Electron Transport, Fmn-binding Protein, Chain A"/>
    <property type="match status" value="1"/>
</dbReference>
<accession>A0A8J3WLZ9</accession>
<dbReference type="SUPFAM" id="SSF50475">
    <property type="entry name" value="FMN-binding split barrel"/>
    <property type="match status" value="1"/>
</dbReference>
<reference evidence="1 2" key="1">
    <citation type="submission" date="2021-01" db="EMBL/GenBank/DDBJ databases">
        <title>Whole genome shotgun sequence of Planobispora siamensis NBRC 107568.</title>
        <authorList>
            <person name="Komaki H."/>
            <person name="Tamura T."/>
        </authorList>
    </citation>
    <scope>NUCLEOTIDE SEQUENCE [LARGE SCALE GENOMIC DNA]</scope>
    <source>
        <strain evidence="1 2">NBRC 107568</strain>
    </source>
</reference>
<dbReference type="InterPro" id="IPR024747">
    <property type="entry name" value="Pyridox_Oxase-rel"/>
</dbReference>